<evidence type="ECO:0000259" key="5">
    <source>
        <dbReference type="PROSITE" id="PS50110"/>
    </source>
</evidence>
<dbReference type="InterPro" id="IPR008327">
    <property type="entry name" value="Sig_transdc_resp-reg_antiterm"/>
</dbReference>
<dbReference type="InterPro" id="IPR001789">
    <property type="entry name" value="Sig_transdc_resp-reg_receiver"/>
</dbReference>
<dbReference type="GO" id="GO:0000160">
    <property type="term" value="P:phosphorelay signal transduction system"/>
    <property type="evidence" value="ECO:0007669"/>
    <property type="project" value="UniProtKB-KW"/>
</dbReference>
<dbReference type="PIRSF" id="PIRSF036382">
    <property type="entry name" value="RR_antiterm"/>
    <property type="match status" value="1"/>
</dbReference>
<evidence type="ECO:0000313" key="6">
    <source>
        <dbReference type="EMBL" id="MBR7799921.1"/>
    </source>
</evidence>
<evidence type="ECO:0000256" key="3">
    <source>
        <dbReference type="PROSITE-ProRule" id="PRU00169"/>
    </source>
</evidence>
<dbReference type="SMART" id="SM00448">
    <property type="entry name" value="REC"/>
    <property type="match status" value="1"/>
</dbReference>
<dbReference type="PROSITE" id="PS50110">
    <property type="entry name" value="RESPONSE_REGULATORY"/>
    <property type="match status" value="1"/>
</dbReference>
<reference evidence="6" key="1">
    <citation type="submission" date="2021-04" db="EMBL/GenBank/DDBJ databases">
        <title>novel species isolated from subtropical streams in China.</title>
        <authorList>
            <person name="Lu H."/>
        </authorList>
    </citation>
    <scope>NUCLEOTIDE SEQUENCE</scope>
    <source>
        <strain evidence="6">FT137W</strain>
    </source>
</reference>
<evidence type="ECO:0000256" key="2">
    <source>
        <dbReference type="ARBA" id="ARBA00023012"/>
    </source>
</evidence>
<name>A0A941IES0_9BURK</name>
<proteinExistence type="predicted"/>
<feature type="modified residue" description="4-aspartylphosphate" evidence="3">
    <location>
        <position position="52"/>
    </location>
</feature>
<evidence type="ECO:0000256" key="1">
    <source>
        <dbReference type="ARBA" id="ARBA00022553"/>
    </source>
</evidence>
<dbReference type="PANTHER" id="PTHR44591:SF14">
    <property type="entry name" value="PROTEIN PILG"/>
    <property type="match status" value="1"/>
</dbReference>
<protein>
    <submittedName>
        <fullName evidence="6">Response regulator</fullName>
    </submittedName>
</protein>
<dbReference type="InterPro" id="IPR011006">
    <property type="entry name" value="CheY-like_superfamily"/>
</dbReference>
<dbReference type="InterPro" id="IPR050595">
    <property type="entry name" value="Bact_response_regulator"/>
</dbReference>
<dbReference type="AlphaFoldDB" id="A0A941IES0"/>
<comment type="caution">
    <text evidence="6">The sequence shown here is derived from an EMBL/GenBank/DDBJ whole genome shotgun (WGS) entry which is preliminary data.</text>
</comment>
<dbReference type="EMBL" id="JAGSPJ010000003">
    <property type="protein sequence ID" value="MBR7799921.1"/>
    <property type="molecule type" value="Genomic_DNA"/>
</dbReference>
<feature type="region of interest" description="Disordered" evidence="4">
    <location>
        <begin position="124"/>
        <end position="151"/>
    </location>
</feature>
<dbReference type="Gene3D" id="3.40.50.2300">
    <property type="match status" value="1"/>
</dbReference>
<sequence>MSVLIVDDNDMTRETLRVILRHDGYNVIGEALDGDGALEMATRLKPDIILLDVVMPKVSGIEALKSIRMVMHDVFVLMVTANKDQETVTEAVKSGISGYIVKPFNAKKVLDTVQSVVTKVRAGRNAKAAAANPPPVASSATVNDDPVKPVN</sequence>
<keyword evidence="7" id="KW-1185">Reference proteome</keyword>
<dbReference type="Proteomes" id="UP000678545">
    <property type="component" value="Unassembled WGS sequence"/>
</dbReference>
<evidence type="ECO:0000256" key="4">
    <source>
        <dbReference type="SAM" id="MobiDB-lite"/>
    </source>
</evidence>
<organism evidence="6 7">
    <name type="scientific">Undibacterium fentianense</name>
    <dbReference type="NCBI Taxonomy" id="2828728"/>
    <lineage>
        <taxon>Bacteria</taxon>
        <taxon>Pseudomonadati</taxon>
        <taxon>Pseudomonadota</taxon>
        <taxon>Betaproteobacteria</taxon>
        <taxon>Burkholderiales</taxon>
        <taxon>Oxalobacteraceae</taxon>
        <taxon>Undibacterium</taxon>
    </lineage>
</organism>
<evidence type="ECO:0000313" key="7">
    <source>
        <dbReference type="Proteomes" id="UP000678545"/>
    </source>
</evidence>
<keyword evidence="2" id="KW-0902">Two-component regulatory system</keyword>
<keyword evidence="1 3" id="KW-0597">Phosphoprotein</keyword>
<dbReference type="SUPFAM" id="SSF52172">
    <property type="entry name" value="CheY-like"/>
    <property type="match status" value="1"/>
</dbReference>
<gene>
    <name evidence="6" type="ORF">KDM90_07920</name>
</gene>
<feature type="domain" description="Response regulatory" evidence="5">
    <location>
        <begin position="2"/>
        <end position="117"/>
    </location>
</feature>
<dbReference type="Pfam" id="PF00072">
    <property type="entry name" value="Response_reg"/>
    <property type="match status" value="1"/>
</dbReference>
<accession>A0A941IES0</accession>
<dbReference type="PANTHER" id="PTHR44591">
    <property type="entry name" value="STRESS RESPONSE REGULATOR PROTEIN 1"/>
    <property type="match status" value="1"/>
</dbReference>